<keyword evidence="4" id="KW-0159">Chromosome partition</keyword>
<dbReference type="OrthoDB" id="10255632at2759"/>
<gene>
    <name evidence="7" type="ORF">PBRA_007484</name>
</gene>
<dbReference type="GO" id="GO:0005813">
    <property type="term" value="C:centrosome"/>
    <property type="evidence" value="ECO:0007669"/>
    <property type="project" value="TreeGrafter"/>
</dbReference>
<keyword evidence="8" id="KW-1185">Reference proteome</keyword>
<organism evidence="7 8">
    <name type="scientific">Plasmodiophora brassicae</name>
    <name type="common">Clubroot disease agent</name>
    <dbReference type="NCBI Taxonomy" id="37360"/>
    <lineage>
        <taxon>Eukaryota</taxon>
        <taxon>Sar</taxon>
        <taxon>Rhizaria</taxon>
        <taxon>Endomyxa</taxon>
        <taxon>Phytomyxea</taxon>
        <taxon>Plasmodiophorida</taxon>
        <taxon>Plasmodiophoridae</taxon>
        <taxon>Plasmodiophora</taxon>
    </lineage>
</organism>
<dbReference type="GO" id="GO:0005737">
    <property type="term" value="C:cytoplasm"/>
    <property type="evidence" value="ECO:0007669"/>
    <property type="project" value="TreeGrafter"/>
</dbReference>
<dbReference type="Proteomes" id="UP000039324">
    <property type="component" value="Unassembled WGS sequence"/>
</dbReference>
<evidence type="ECO:0000256" key="1">
    <source>
        <dbReference type="ARBA" id="ARBA00000451"/>
    </source>
</evidence>
<feature type="compositionally biased region" description="Polar residues" evidence="5">
    <location>
        <begin position="1612"/>
        <end position="1628"/>
    </location>
</feature>
<sequence length="1644" mass="180690">MVTTCTRKPPSRAVLLGLLTRAGVPESDAADAVAACAGDASLLLACAKVVADGRSVRFRAGFRALSELYSVRDRLNGGPLALFQLHGQMLSRLSRAASDKALEAEQARDLLGLLPVNARDADLLLLAKLHIRARCSLVNAAPESVDADEFESGGLRWASRLPAGDSDRSLLALHSSAYSAASVCTGDRHWQWRLCSLRLLVRCNQDDESERFTRCLFKTLEGQDDGRQNEVFVALLNVVDQIGHDQCVTSSLKWLYRAVRLACIRSDRNTLRRLLGVIDSISSRDSTLQELASWWRILAREGVSAALAASSRALSMSHESDSVALESFRLGMDIVRRQFLAVNAGDCSTGMALISLVDQNPDLASHFSILFEKSSDALSNLEYLIRCFQCSFHVATIVSLVRLGQTLLQRTACSTASRGILIGTLYNACVLIYNQAEHLPRARVLLENTLSFLVLHDDDPVRFGKCLDMLTTIHVRQGAPDPFVHFRGYFRQCAAVGDQDRRQTFLESAIHSYVKHQHRLGSDHNATGTAADLLDSEETADDLRLLVLELELDVYGSYPSGSLKHAKICTLERFVQLRPGRGKRFDLVALLRNVQRFDDAKRHVMSVLDTCRDKDTQAQCYVWLAQLEVDQSHDLLSVARSQELLDKALNLRVCEAIPPVPTCLRSLVSEIAGSLQSSSLPIELTVTMNDLDVALALEAQCTRKAYVPLAQTCLLLLRQRPIVSPLVIDVVRDLCGLLPIASLPCTDSTLTAIRLRQLCCSRNISGLTSAVCETDADRAQRASSIAEVHCFNGDLIDALVASEAAVRFEYRASGEPPISRLPQRLFHHGMLLEMAGFHVQAHYYLRQCVESADSLSAHDCRFLGRWGLARIAQRRKNAAEASDLLAQLSETSSTLDLGFAAEYLRCLDCVDSPATFSVPSRDSLRKGPAFLISCMFHRLCDTCQGAPQSGIDELRGLANDDQLSAIARCWAFTLLAKVALLKTDTTTWTRAEQPSKALQEARLYLGQAWQLSWNAPVPDLRRTLSSLTTNAYGITDPIVAAFALSSGMAVTAQTEVVLDGRSFEDNALETQFARLALAPTTLRSQAAKLQSSCIDRLPAQWTVVMVKLDGDHLVLCTMRRKQTPLIVRRDVGSARDLLSRFDEIISESHESMKASAETAEQRRGWWSARIRLDRQLNDLLVDLERDWISFLKGCFLDAVDDHVVSGIAERFSIVDQRDIALLHVVIRGSRLLTSKQLEEAVSYLGVDESLVSVIRGLQFGTDNLAPTVLILDSSVQHLPWESLPMLADRPVARLPCLSLLVERLGRSDFTVDSSLSFYVLNPSSNLPQTQARLEPEFKQRPGWQGLVGVPPTPDQLRDALSTYDLFLYCGHSAGEQYLPAAQIRKHQVRSASLLLGCSSGLLRGAGEYEPRGMCLAYLQAGCPVVLGNLWDVTDVDIDRFSQALLHSWLDEPAADRDLCASVSSARRVCKLKSLVGASPVCYGIPVRTRNAPARPAPCSPSKLPMSLSIPLTPPPRQIDGLVPSPLPGASSARHPAAKAFAIPLVAPTEPTAASTPARPRRRLVMVSENEPPSDAKPTTTPGKPRRRDAPASAAKTPRRVRRPLDEPPATPSNPLITPRTTRSQSRLQTPLPAATPRSLRQRRP</sequence>
<dbReference type="InterPro" id="IPR005314">
    <property type="entry name" value="Peptidase_C50"/>
</dbReference>
<evidence type="ECO:0000256" key="3">
    <source>
        <dbReference type="ARBA" id="ARBA00022801"/>
    </source>
</evidence>
<name>A0A0G4IWS3_PLABS</name>
<dbReference type="Pfam" id="PF03568">
    <property type="entry name" value="Separin_C"/>
    <property type="match status" value="2"/>
</dbReference>
<feature type="region of interest" description="Disordered" evidence="5">
    <location>
        <begin position="1550"/>
        <end position="1644"/>
    </location>
</feature>
<dbReference type="GO" id="GO:0051307">
    <property type="term" value="P:meiotic chromosome separation"/>
    <property type="evidence" value="ECO:0007669"/>
    <property type="project" value="TreeGrafter"/>
</dbReference>
<dbReference type="EMBL" id="CDSF01000093">
    <property type="protein sequence ID" value="CEO99750.1"/>
    <property type="molecule type" value="Genomic_DNA"/>
</dbReference>
<protein>
    <recommendedName>
        <fullName evidence="2">separase</fullName>
        <ecNumber evidence="2">3.4.22.49</ecNumber>
    </recommendedName>
</protein>
<evidence type="ECO:0000313" key="8">
    <source>
        <dbReference type="Proteomes" id="UP000039324"/>
    </source>
</evidence>
<dbReference type="GO" id="GO:0004197">
    <property type="term" value="F:cysteine-type endopeptidase activity"/>
    <property type="evidence" value="ECO:0007669"/>
    <property type="project" value="InterPro"/>
</dbReference>
<keyword evidence="3" id="KW-0378">Hydrolase</keyword>
<dbReference type="PANTHER" id="PTHR12792:SF0">
    <property type="entry name" value="SEPARIN"/>
    <property type="match status" value="1"/>
</dbReference>
<evidence type="ECO:0000256" key="4">
    <source>
        <dbReference type="ARBA" id="ARBA00022829"/>
    </source>
</evidence>
<dbReference type="GO" id="GO:0072686">
    <property type="term" value="C:mitotic spindle"/>
    <property type="evidence" value="ECO:0007669"/>
    <property type="project" value="TreeGrafter"/>
</dbReference>
<dbReference type="InterPro" id="IPR030397">
    <property type="entry name" value="SEPARIN_core_dom"/>
</dbReference>
<dbReference type="STRING" id="37360.A0A0G4IWS3"/>
<feature type="region of interest" description="Disordered" evidence="5">
    <location>
        <begin position="1514"/>
        <end position="1534"/>
    </location>
</feature>
<evidence type="ECO:0000256" key="2">
    <source>
        <dbReference type="ARBA" id="ARBA00012489"/>
    </source>
</evidence>
<comment type="catalytic activity">
    <reaction evidence="1">
        <text>All bonds known to be hydrolyzed by this endopeptidase have arginine in P1 and an acidic residue in P4. P6 is often occupied by an acidic residue or by a hydroxy-amino-acid residue, the phosphorylation of which enhances cleavage.</text>
        <dbReference type="EC" id="3.4.22.49"/>
    </reaction>
</comment>
<accession>A0A0G4IWS3</accession>
<reference evidence="7 8" key="1">
    <citation type="submission" date="2015-02" db="EMBL/GenBank/DDBJ databases">
        <authorList>
            <person name="Chooi Y.-H."/>
        </authorList>
    </citation>
    <scope>NUCLEOTIDE SEQUENCE [LARGE SCALE GENOMIC DNA]</scope>
    <source>
        <strain evidence="7">E3</strain>
    </source>
</reference>
<evidence type="ECO:0000256" key="5">
    <source>
        <dbReference type="SAM" id="MobiDB-lite"/>
    </source>
</evidence>
<feature type="domain" description="Peptidase C50" evidence="6">
    <location>
        <begin position="1313"/>
        <end position="1408"/>
    </location>
</feature>
<dbReference type="PROSITE" id="PS51700">
    <property type="entry name" value="SEPARIN"/>
    <property type="match status" value="1"/>
</dbReference>
<proteinExistence type="predicted"/>
<dbReference type="GO" id="GO:0005634">
    <property type="term" value="C:nucleus"/>
    <property type="evidence" value="ECO:0007669"/>
    <property type="project" value="InterPro"/>
</dbReference>
<dbReference type="GO" id="GO:0006508">
    <property type="term" value="P:proteolysis"/>
    <property type="evidence" value="ECO:0007669"/>
    <property type="project" value="InterPro"/>
</dbReference>
<evidence type="ECO:0000313" key="7">
    <source>
        <dbReference type="EMBL" id="CEO99750.1"/>
    </source>
</evidence>
<dbReference type="EC" id="3.4.22.49" evidence="2"/>
<evidence type="ECO:0000259" key="6">
    <source>
        <dbReference type="PROSITE" id="PS51700"/>
    </source>
</evidence>
<dbReference type="PANTHER" id="PTHR12792">
    <property type="entry name" value="EXTRA SPINDLE POLES 1-RELATED"/>
    <property type="match status" value="1"/>
</dbReference>